<evidence type="ECO:0000313" key="9">
    <source>
        <dbReference type="EMBL" id="BDG72963.1"/>
    </source>
</evidence>
<dbReference type="Pfam" id="PF13844">
    <property type="entry name" value="Glyco_transf_41"/>
    <property type="match status" value="2"/>
</dbReference>
<dbReference type="Gene3D" id="1.25.40.10">
    <property type="entry name" value="Tetratricopeptide repeat domain"/>
    <property type="match status" value="2"/>
</dbReference>
<keyword evidence="6" id="KW-0677">Repeat</keyword>
<dbReference type="EMBL" id="AP025637">
    <property type="protein sequence ID" value="BDG72963.1"/>
    <property type="molecule type" value="Genomic_DNA"/>
</dbReference>
<dbReference type="InterPro" id="IPR029489">
    <property type="entry name" value="OGT/SEC/SPY_C"/>
</dbReference>
<dbReference type="InterPro" id="IPR011990">
    <property type="entry name" value="TPR-like_helical_dom_sf"/>
</dbReference>
<keyword evidence="7" id="KW-0802">TPR repeat</keyword>
<evidence type="ECO:0000256" key="6">
    <source>
        <dbReference type="ARBA" id="ARBA00022737"/>
    </source>
</evidence>
<keyword evidence="4" id="KW-0328">Glycosyltransferase</keyword>
<evidence type="ECO:0000256" key="4">
    <source>
        <dbReference type="ARBA" id="ARBA00022676"/>
    </source>
</evidence>
<dbReference type="Gene3D" id="3.40.50.11380">
    <property type="match status" value="1"/>
</dbReference>
<dbReference type="SMART" id="SM00028">
    <property type="entry name" value="TPR"/>
    <property type="match status" value="4"/>
</dbReference>
<evidence type="ECO:0000259" key="8">
    <source>
        <dbReference type="Pfam" id="PF13844"/>
    </source>
</evidence>
<proteinExistence type="inferred from homology"/>
<keyword evidence="5" id="KW-0808">Transferase</keyword>
<comment type="similarity">
    <text evidence="2">Belongs to the glycosyltransferase 41 family. O-GlcNAc transferase subfamily.</text>
</comment>
<protein>
    <recommendedName>
        <fullName evidence="3">protein O-GlcNAc transferase</fullName>
        <ecNumber evidence="3">2.4.1.255</ecNumber>
    </recommendedName>
</protein>
<dbReference type="Proteomes" id="UP000831327">
    <property type="component" value="Chromosome"/>
</dbReference>
<dbReference type="Gene3D" id="3.40.50.2000">
    <property type="entry name" value="Glycogen Phosphorylase B"/>
    <property type="match status" value="1"/>
</dbReference>
<sequence>MSDAAALALARDATARQQAGDPGTAAALWRRAIGAGLDEPEAWNNLGVARRDAQDDTGAEDAFRTALARRPAYGRAARNLAALLAARGDPVGAARVLEAALAAGDAALRIDAARAWLDAARPDLAVPLFAAAQAAAPDDPLVRSALGEALLGLGRPHDAVPHLAEVARVLAGRADAKVNHGLALLQSGRAAEAVAVQRAAITQDPACRPAWHNLLLALNYLPGVSAAEVAADHRAYGEAFPPLPPRPFANPRDPRKRLRIGILSGDLRAHPVGFFLEAAIAAHDRRDFELLAYANQAGGDATTARLRGLFDGWHRVQHLPDAAVAARMRADGVDILVELSGHTHGTRLSVLDHRAAPVQASWIGYANTTGSRAVDWIIADAVTVPPDEEALYAERVLRLPGCYLCITPPGFALPRTPTPMVARGHATFGCFNAPMKLNDGVLGAWARILAAVPDARLLLKARALEDAGTAGAIRARFAAAGGDLARLDIEGHSARPAYFTRYADVDVMLDPFPFPGGTTTAEAILAGVPTLTLRGRGGMMSRNGETLLTAAGLADWIAPDVEAYVAQAVRRVNDPRALAAARAGIDAGALSDGAGMARRLEAAWRAMWHDWCARD</sequence>
<evidence type="ECO:0000256" key="1">
    <source>
        <dbReference type="ARBA" id="ARBA00004922"/>
    </source>
</evidence>
<dbReference type="SUPFAM" id="SSF48452">
    <property type="entry name" value="TPR-like"/>
    <property type="match status" value="1"/>
</dbReference>
<dbReference type="SUPFAM" id="SSF53756">
    <property type="entry name" value="UDP-Glycosyltransferase/glycogen phosphorylase"/>
    <property type="match status" value="1"/>
</dbReference>
<feature type="domain" description="O-GlcNAc transferase C-terminal" evidence="8">
    <location>
        <begin position="254"/>
        <end position="403"/>
    </location>
</feature>
<organism evidence="9 10">
    <name type="scientific">Roseomonas fluvialis</name>
    <dbReference type="NCBI Taxonomy" id="1750527"/>
    <lineage>
        <taxon>Bacteria</taxon>
        <taxon>Pseudomonadati</taxon>
        <taxon>Pseudomonadota</taxon>
        <taxon>Alphaproteobacteria</taxon>
        <taxon>Acetobacterales</taxon>
        <taxon>Roseomonadaceae</taxon>
        <taxon>Roseomonas</taxon>
    </lineage>
</organism>
<evidence type="ECO:0000256" key="7">
    <source>
        <dbReference type="ARBA" id="ARBA00022803"/>
    </source>
</evidence>
<evidence type="ECO:0000313" key="10">
    <source>
        <dbReference type="Proteomes" id="UP000831327"/>
    </source>
</evidence>
<name>A0ABM7Y4Y3_9PROT</name>
<dbReference type="PANTHER" id="PTHR44835:SF1">
    <property type="entry name" value="PROTEIN O-GLCNAC TRANSFERASE"/>
    <property type="match status" value="1"/>
</dbReference>
<dbReference type="Pfam" id="PF13432">
    <property type="entry name" value="TPR_16"/>
    <property type="match status" value="2"/>
</dbReference>
<dbReference type="RefSeq" id="WP_244407140.1">
    <property type="nucleotide sequence ID" value="NZ_AP025637.1"/>
</dbReference>
<dbReference type="PANTHER" id="PTHR44835">
    <property type="entry name" value="UDP-N-ACETYLGLUCOSAMINE--PEPTIDE N-ACETYLGLUCOSAMINYLTRANSFERASE SPINDLY-RELATED"/>
    <property type="match status" value="1"/>
</dbReference>
<feature type="domain" description="O-GlcNAc transferase C-terminal" evidence="8">
    <location>
        <begin position="428"/>
        <end position="585"/>
    </location>
</feature>
<evidence type="ECO:0000256" key="3">
    <source>
        <dbReference type="ARBA" id="ARBA00011970"/>
    </source>
</evidence>
<gene>
    <name evidence="9" type="ORF">Rmf_28920</name>
</gene>
<evidence type="ECO:0000256" key="2">
    <source>
        <dbReference type="ARBA" id="ARBA00005386"/>
    </source>
</evidence>
<evidence type="ECO:0000256" key="5">
    <source>
        <dbReference type="ARBA" id="ARBA00022679"/>
    </source>
</evidence>
<dbReference type="InterPro" id="IPR019734">
    <property type="entry name" value="TPR_rpt"/>
</dbReference>
<dbReference type="EC" id="2.4.1.255" evidence="3"/>
<reference evidence="9 10" key="1">
    <citation type="journal article" date="2016" name="Microbes Environ.">
        <title>Phylogenetically diverse aerobic anoxygenic phototrophic bacteria isolated from epilithic biofilms in Tama river, Japan.</title>
        <authorList>
            <person name="Hirose S."/>
            <person name="Matsuura K."/>
            <person name="Haruta S."/>
        </authorList>
    </citation>
    <scope>NUCLEOTIDE SEQUENCE [LARGE SCALE GENOMIC DNA]</scope>
    <source>
        <strain evidence="9 10">S08</strain>
    </source>
</reference>
<dbReference type="InterPro" id="IPR051939">
    <property type="entry name" value="Glycosyltr_41/O-GlcNAc_trsf"/>
</dbReference>
<accession>A0ABM7Y4Y3</accession>
<keyword evidence="10" id="KW-1185">Reference proteome</keyword>
<comment type="pathway">
    <text evidence="1">Protein modification; protein glycosylation.</text>
</comment>